<dbReference type="Pfam" id="PF00149">
    <property type="entry name" value="Metallophos"/>
    <property type="match status" value="1"/>
</dbReference>
<keyword evidence="1" id="KW-0378">Hydrolase</keyword>
<dbReference type="PROSITE" id="PS00125">
    <property type="entry name" value="SER_THR_PHOSPHATASE"/>
    <property type="match status" value="1"/>
</dbReference>
<gene>
    <name evidence="3" type="ORF">TCIL3000_4_1540</name>
</gene>
<organism evidence="3">
    <name type="scientific">Trypanosoma congolense (strain IL3000)</name>
    <dbReference type="NCBI Taxonomy" id="1068625"/>
    <lineage>
        <taxon>Eukaryota</taxon>
        <taxon>Discoba</taxon>
        <taxon>Euglenozoa</taxon>
        <taxon>Kinetoplastea</taxon>
        <taxon>Metakinetoplastina</taxon>
        <taxon>Trypanosomatida</taxon>
        <taxon>Trypanosomatidae</taxon>
        <taxon>Trypanosoma</taxon>
        <taxon>Nannomonas</taxon>
    </lineage>
</organism>
<dbReference type="GO" id="GO:0005737">
    <property type="term" value="C:cytoplasm"/>
    <property type="evidence" value="ECO:0007669"/>
    <property type="project" value="TreeGrafter"/>
</dbReference>
<dbReference type="InterPro" id="IPR050341">
    <property type="entry name" value="PP1_catalytic_subunit"/>
</dbReference>
<dbReference type="EMBL" id="HE575317">
    <property type="protein sequence ID" value="CCC90069.1"/>
    <property type="molecule type" value="Genomic_DNA"/>
</dbReference>
<dbReference type="GO" id="GO:0005634">
    <property type="term" value="C:nucleus"/>
    <property type="evidence" value="ECO:0007669"/>
    <property type="project" value="TreeGrafter"/>
</dbReference>
<dbReference type="SUPFAM" id="SSF56300">
    <property type="entry name" value="Metallo-dependent phosphatases"/>
    <property type="match status" value="1"/>
</dbReference>
<evidence type="ECO:0000259" key="2">
    <source>
        <dbReference type="PROSITE" id="PS00125"/>
    </source>
</evidence>
<dbReference type="GO" id="GO:0004722">
    <property type="term" value="F:protein serine/threonine phosphatase activity"/>
    <property type="evidence" value="ECO:0007669"/>
    <property type="project" value="UniProtKB-EC"/>
</dbReference>
<dbReference type="PANTHER" id="PTHR11668">
    <property type="entry name" value="SERINE/THREONINE PROTEIN PHOSPHATASE"/>
    <property type="match status" value="1"/>
</dbReference>
<evidence type="ECO:0000313" key="3">
    <source>
        <dbReference type="EMBL" id="CCC90069.1"/>
    </source>
</evidence>
<dbReference type="SMART" id="SM00156">
    <property type="entry name" value="PP2Ac"/>
    <property type="match status" value="1"/>
</dbReference>
<dbReference type="InterPro" id="IPR029052">
    <property type="entry name" value="Metallo-depent_PP-like"/>
</dbReference>
<sequence length="429" mass="46507">MPNTEHQSGEKEELVYFYPSTTTPPAAKKYTQLISDLLQGTPIVDALPGGSSDAAALCQDVKDVLEGESSLLEIAITEKDSLVIVGDIHGQLADMLSNVLSIQLNQTTPEANTDSEGSPYCQYKFLFLGDYVDRGPQGLEVITLLFALKVEYPQHIFLLRGNHEEAQTSRVYGFFQECRSKLGGIVPGGGGSAGLDTCGCAWLQYNTVFCWLPLAAVVACSSGMFFCAHGGLSPHTLSVPVIKSLRRHEYGLTDEFTCPFYSSSPRGEDSLETPGGKGRLVIDGLLWSDPDEHLLGCQMNTRGCGFLFGPDVTKGFLDRNYGYCFPNSKSLFGGTKLEMQFIVRGHQCVHDGYVWAHDGLVLTLFSAPNYCGMHGNKGAVAILRGQTQVGKCKVDLEFKVYDTVVVPSGGSPGLRAGPFAFAHYFSDDS</sequence>
<proteinExistence type="inferred from homology"/>
<feature type="domain" description="Serine/threonine specific protein phosphatases" evidence="2">
    <location>
        <begin position="159"/>
        <end position="164"/>
    </location>
</feature>
<comment type="catalytic activity">
    <reaction evidence="1">
        <text>O-phospho-L-threonyl-[protein] + H2O = L-threonyl-[protein] + phosphate</text>
        <dbReference type="Rhea" id="RHEA:47004"/>
        <dbReference type="Rhea" id="RHEA-COMP:11060"/>
        <dbReference type="Rhea" id="RHEA-COMP:11605"/>
        <dbReference type="ChEBI" id="CHEBI:15377"/>
        <dbReference type="ChEBI" id="CHEBI:30013"/>
        <dbReference type="ChEBI" id="CHEBI:43474"/>
        <dbReference type="ChEBI" id="CHEBI:61977"/>
        <dbReference type="EC" id="3.1.3.16"/>
    </reaction>
</comment>
<dbReference type="InterPro" id="IPR004843">
    <property type="entry name" value="Calcineurin-like_PHP"/>
</dbReference>
<dbReference type="EC" id="3.1.3.16" evidence="1"/>
<comment type="similarity">
    <text evidence="1">Belongs to the PPP phosphatase family.</text>
</comment>
<name>G0UL14_TRYCI</name>
<dbReference type="InterPro" id="IPR006186">
    <property type="entry name" value="Ser/Thr-sp_prot-phosphatase"/>
</dbReference>
<dbReference type="VEuPathDB" id="TriTrypDB:TcIL3000_4_1540"/>
<dbReference type="PRINTS" id="PR00114">
    <property type="entry name" value="STPHPHTASE"/>
</dbReference>
<accession>G0UL14</accession>
<protein>
    <recommendedName>
        <fullName evidence="1">Serine/threonine-protein phosphatase</fullName>
        <ecNumber evidence="1">3.1.3.16</ecNumber>
    </recommendedName>
</protein>
<dbReference type="PANTHER" id="PTHR11668:SF514">
    <property type="entry name" value="SERINE_THREONINE-PROTEIN PHOSPHATASE"/>
    <property type="match status" value="1"/>
</dbReference>
<reference evidence="3" key="1">
    <citation type="journal article" date="2012" name="Proc. Natl. Acad. Sci. U.S.A.">
        <title>Antigenic diversity is generated by distinct evolutionary mechanisms in African trypanosome species.</title>
        <authorList>
            <person name="Jackson A.P."/>
            <person name="Berry A."/>
            <person name="Aslett M."/>
            <person name="Allison H.C."/>
            <person name="Burton P."/>
            <person name="Vavrova-Anderson J."/>
            <person name="Brown R."/>
            <person name="Browne H."/>
            <person name="Corton N."/>
            <person name="Hauser H."/>
            <person name="Gamble J."/>
            <person name="Gilderthorp R."/>
            <person name="Marcello L."/>
            <person name="McQuillan J."/>
            <person name="Otto T.D."/>
            <person name="Quail M.A."/>
            <person name="Sanders M.J."/>
            <person name="van Tonder A."/>
            <person name="Ginger M.L."/>
            <person name="Field M.C."/>
            <person name="Barry J.D."/>
            <person name="Hertz-Fowler C."/>
            <person name="Berriman M."/>
        </authorList>
    </citation>
    <scope>NUCLEOTIDE SEQUENCE</scope>
    <source>
        <strain evidence="3">IL3000</strain>
    </source>
</reference>
<dbReference type="Gene3D" id="3.60.21.10">
    <property type="match status" value="1"/>
</dbReference>
<dbReference type="AlphaFoldDB" id="G0UL14"/>
<evidence type="ECO:0000256" key="1">
    <source>
        <dbReference type="RuleBase" id="RU004273"/>
    </source>
</evidence>